<reference evidence="1" key="2">
    <citation type="journal article" date="2015" name="Fish Shellfish Immunol.">
        <title>Early steps in the European eel (Anguilla anguilla)-Vibrio vulnificus interaction in the gills: Role of the RtxA13 toxin.</title>
        <authorList>
            <person name="Callol A."/>
            <person name="Pajuelo D."/>
            <person name="Ebbesson L."/>
            <person name="Teles M."/>
            <person name="MacKenzie S."/>
            <person name="Amaro C."/>
        </authorList>
    </citation>
    <scope>NUCLEOTIDE SEQUENCE</scope>
</reference>
<accession>A0A0E9SX48</accession>
<protein>
    <submittedName>
        <fullName evidence="1">Uncharacterized protein</fullName>
    </submittedName>
</protein>
<sequence>MFVVLFKAYFKVLFIFSHYCARTENIIFNTGMRSDFTV</sequence>
<dbReference type="EMBL" id="GBXM01063454">
    <property type="protein sequence ID" value="JAH45123.1"/>
    <property type="molecule type" value="Transcribed_RNA"/>
</dbReference>
<proteinExistence type="predicted"/>
<evidence type="ECO:0000313" key="1">
    <source>
        <dbReference type="EMBL" id="JAH45123.1"/>
    </source>
</evidence>
<reference evidence="1" key="1">
    <citation type="submission" date="2014-11" db="EMBL/GenBank/DDBJ databases">
        <authorList>
            <person name="Amaro Gonzalez C."/>
        </authorList>
    </citation>
    <scope>NUCLEOTIDE SEQUENCE</scope>
</reference>
<organism evidence="1">
    <name type="scientific">Anguilla anguilla</name>
    <name type="common">European freshwater eel</name>
    <name type="synonym">Muraena anguilla</name>
    <dbReference type="NCBI Taxonomy" id="7936"/>
    <lineage>
        <taxon>Eukaryota</taxon>
        <taxon>Metazoa</taxon>
        <taxon>Chordata</taxon>
        <taxon>Craniata</taxon>
        <taxon>Vertebrata</taxon>
        <taxon>Euteleostomi</taxon>
        <taxon>Actinopterygii</taxon>
        <taxon>Neopterygii</taxon>
        <taxon>Teleostei</taxon>
        <taxon>Anguilliformes</taxon>
        <taxon>Anguillidae</taxon>
        <taxon>Anguilla</taxon>
    </lineage>
</organism>
<dbReference type="AlphaFoldDB" id="A0A0E9SX48"/>
<name>A0A0E9SX48_ANGAN</name>